<accession>A0A5S5BVL0</accession>
<evidence type="ECO:0000259" key="2">
    <source>
        <dbReference type="Pfam" id="PF05089"/>
    </source>
</evidence>
<keyword evidence="1" id="KW-0378">Hydrolase</keyword>
<dbReference type="Gene3D" id="3.30.379.10">
    <property type="entry name" value="Chitobiase/beta-hexosaminidase domain 2-like"/>
    <property type="match status" value="1"/>
</dbReference>
<dbReference type="PANTHER" id="PTHR12872:SF1">
    <property type="entry name" value="ALPHA-N-ACETYLGLUCOSAMINIDASE"/>
    <property type="match status" value="1"/>
</dbReference>
<dbReference type="EMBL" id="VNHS01000010">
    <property type="protein sequence ID" value="TYP71067.1"/>
    <property type="molecule type" value="Genomic_DNA"/>
</dbReference>
<keyword evidence="6" id="KW-1185">Reference proteome</keyword>
<sequence length="712" mass="80428">MSGGDRMGMEDERGAVQAVQALIARTIGGELATSFKLNLMTDNMDGERFEVKASEAGGIEINGSSVSALAAGFHWYLKHEGGVHLSWCGSRIELRNPLPLPARPIRQRSPYRYRYHLNYCTYSYSMAFWSWERWERELDWIALNGINLMLSLVGQETVWRNTLVRIGYTMAEAAAEICGPAFFAWQWMQNLTSWGGPPTDGWFEDRAELAKRIHDRMRELGIAPVVPGYCGMVPADFGERFAPEGDLPLDQGLWCGFRRPSLLLPEWPAFGTVAAIFYEEQERLAGPGIRYYSMDPFHEGGSAVGVDLPRYAKGVERHMRHRNPAAVWVFQAWEGNPKRELLHAVHPEHALVLDLWCESKPAWKSESAFQGVPWVWCMIQNYGGKNGLFGNLQTIAHAPLEALGDPSSGAMSGLGLAMEGIGTNPVMYDLMTDMMWRTEAPDIGEWLQGYIHRRYGNAPDEAIQAWRLLAASVYDAQTVQQGAAESLLCARPAPAIANVSTWGPSRPHYETSKVREACQLLLASRVACDASEGYRYDLADVARQAAADYSRTVYAEIMEAYERREQAFFELGVKRFLTLLDAQEELLRTRPEFLLGRWLKEARSLGGTESERQQLEWNARTLVTVWGPRASAEVLHDYAHREWSGLLERFYRPRWELYFASLRNALENGCEPAAIDWFAWESEWALGTDVFADDPAGCVYEAAERILHLCRV</sequence>
<dbReference type="InterPro" id="IPR024732">
    <property type="entry name" value="NAGLU_C"/>
</dbReference>
<dbReference type="Pfam" id="PF12971">
    <property type="entry name" value="NAGLU_N"/>
    <property type="match status" value="1"/>
</dbReference>
<dbReference type="PANTHER" id="PTHR12872">
    <property type="entry name" value="ALPHA-N-ACETYLGLUCOSAMINIDASE"/>
    <property type="match status" value="1"/>
</dbReference>
<dbReference type="Pfam" id="PF12972">
    <property type="entry name" value="NAGLU_C"/>
    <property type="match status" value="1"/>
</dbReference>
<dbReference type="Proteomes" id="UP000323257">
    <property type="component" value="Unassembled WGS sequence"/>
</dbReference>
<evidence type="ECO:0000259" key="3">
    <source>
        <dbReference type="Pfam" id="PF12971"/>
    </source>
</evidence>
<proteinExistence type="predicted"/>
<dbReference type="InterPro" id="IPR024733">
    <property type="entry name" value="NAGLU_tim-barrel"/>
</dbReference>
<feature type="domain" description="Alpha-N-acetylglucosaminidase N-terminal" evidence="3">
    <location>
        <begin position="17"/>
        <end position="99"/>
    </location>
</feature>
<dbReference type="Gene3D" id="3.20.20.80">
    <property type="entry name" value="Glycosidases"/>
    <property type="match status" value="1"/>
</dbReference>
<dbReference type="InterPro" id="IPR007781">
    <property type="entry name" value="NAGLU"/>
</dbReference>
<feature type="domain" description="Alpha-N-acetylglucosaminidase C-terminal" evidence="4">
    <location>
        <begin position="446"/>
        <end position="707"/>
    </location>
</feature>
<dbReference type="OrthoDB" id="179563at2"/>
<name>A0A5S5BVL0_9BACL</name>
<dbReference type="InterPro" id="IPR024240">
    <property type="entry name" value="NAGLU_N"/>
</dbReference>
<dbReference type="GO" id="GO:0016787">
    <property type="term" value="F:hydrolase activity"/>
    <property type="evidence" value="ECO:0007669"/>
    <property type="project" value="UniProtKB-KW"/>
</dbReference>
<evidence type="ECO:0000313" key="6">
    <source>
        <dbReference type="Proteomes" id="UP000323257"/>
    </source>
</evidence>
<dbReference type="AlphaFoldDB" id="A0A5S5BVL0"/>
<dbReference type="Gene3D" id="1.20.120.670">
    <property type="entry name" value="N-acetyl-b-d-glucoasminidase"/>
    <property type="match status" value="1"/>
</dbReference>
<dbReference type="Pfam" id="PF05089">
    <property type="entry name" value="NAGLU"/>
    <property type="match status" value="1"/>
</dbReference>
<evidence type="ECO:0000259" key="4">
    <source>
        <dbReference type="Pfam" id="PF12972"/>
    </source>
</evidence>
<dbReference type="GO" id="GO:0005975">
    <property type="term" value="P:carbohydrate metabolic process"/>
    <property type="evidence" value="ECO:0007669"/>
    <property type="project" value="UniProtKB-ARBA"/>
</dbReference>
<evidence type="ECO:0000313" key="5">
    <source>
        <dbReference type="EMBL" id="TYP71067.1"/>
    </source>
</evidence>
<protein>
    <submittedName>
        <fullName evidence="5">Alpha-N-acetylglucosaminidase</fullName>
    </submittedName>
</protein>
<reference evidence="5 6" key="1">
    <citation type="submission" date="2019-07" db="EMBL/GenBank/DDBJ databases">
        <title>Genomic Encyclopedia of Type Strains, Phase III (KMG-III): the genomes of soil and plant-associated and newly described type strains.</title>
        <authorList>
            <person name="Whitman W."/>
        </authorList>
    </citation>
    <scope>NUCLEOTIDE SEQUENCE [LARGE SCALE GENOMIC DNA]</scope>
    <source>
        <strain evidence="5 6">BL24</strain>
    </source>
</reference>
<dbReference type="InterPro" id="IPR029018">
    <property type="entry name" value="Hex-like_dom2"/>
</dbReference>
<gene>
    <name evidence="5" type="ORF">BCM02_11016</name>
</gene>
<evidence type="ECO:0000256" key="1">
    <source>
        <dbReference type="ARBA" id="ARBA00022801"/>
    </source>
</evidence>
<organism evidence="5 6">
    <name type="scientific">Paenibacillus methanolicus</name>
    <dbReference type="NCBI Taxonomy" id="582686"/>
    <lineage>
        <taxon>Bacteria</taxon>
        <taxon>Bacillati</taxon>
        <taxon>Bacillota</taxon>
        <taxon>Bacilli</taxon>
        <taxon>Bacillales</taxon>
        <taxon>Paenibacillaceae</taxon>
        <taxon>Paenibacillus</taxon>
    </lineage>
</organism>
<comment type="caution">
    <text evidence="5">The sequence shown here is derived from an EMBL/GenBank/DDBJ whole genome shotgun (WGS) entry which is preliminary data.</text>
</comment>
<feature type="domain" description="Alpha-N-acetylglucosaminidase tim-barrel" evidence="2">
    <location>
        <begin position="114"/>
        <end position="437"/>
    </location>
</feature>